<keyword evidence="3" id="KW-1185">Reference proteome</keyword>
<sequence length="71" mass="8188">MYGRFVLNRVVTLIVAMDILWTRPRREGRGCIFIIACRTQEIHVCRNAKSNELATGMEDKVQYGVPFAWAD</sequence>
<dbReference type="Proteomes" id="UP001390339">
    <property type="component" value="Unassembled WGS sequence"/>
</dbReference>
<name>A0ABR2JNK3_9PEZI</name>
<feature type="signal peptide" evidence="1">
    <location>
        <begin position="1"/>
        <end position="16"/>
    </location>
</feature>
<proteinExistence type="predicted"/>
<evidence type="ECO:0000313" key="2">
    <source>
        <dbReference type="EMBL" id="KAK8880098.1"/>
    </source>
</evidence>
<protein>
    <submittedName>
        <fullName evidence="2">Mitochondrial inner membrane translocase subunit TIM44</fullName>
    </submittedName>
</protein>
<dbReference type="EMBL" id="JAPCWZ010000001">
    <property type="protein sequence ID" value="KAK8880098.1"/>
    <property type="molecule type" value="Genomic_DNA"/>
</dbReference>
<evidence type="ECO:0000313" key="3">
    <source>
        <dbReference type="Proteomes" id="UP001390339"/>
    </source>
</evidence>
<organism evidence="2 3">
    <name type="scientific">Apiospora arundinis</name>
    <dbReference type="NCBI Taxonomy" id="335852"/>
    <lineage>
        <taxon>Eukaryota</taxon>
        <taxon>Fungi</taxon>
        <taxon>Dikarya</taxon>
        <taxon>Ascomycota</taxon>
        <taxon>Pezizomycotina</taxon>
        <taxon>Sordariomycetes</taxon>
        <taxon>Xylariomycetidae</taxon>
        <taxon>Amphisphaeriales</taxon>
        <taxon>Apiosporaceae</taxon>
        <taxon>Apiospora</taxon>
    </lineage>
</organism>
<comment type="caution">
    <text evidence="2">The sequence shown here is derived from an EMBL/GenBank/DDBJ whole genome shotgun (WGS) entry which is preliminary data.</text>
</comment>
<accession>A0ABR2JNK3</accession>
<gene>
    <name evidence="2" type="ORF">PGQ11_001392</name>
</gene>
<feature type="chain" id="PRO_5046111560" evidence="1">
    <location>
        <begin position="17"/>
        <end position="71"/>
    </location>
</feature>
<reference evidence="2 3" key="1">
    <citation type="journal article" date="2024" name="IMA Fungus">
        <title>Apiospora arundinis, a panoply of carbohydrate-active enzymes and secondary metabolites.</title>
        <authorList>
            <person name="Sorensen T."/>
            <person name="Petersen C."/>
            <person name="Muurmann A.T."/>
            <person name="Christiansen J.V."/>
            <person name="Brundto M.L."/>
            <person name="Overgaard C.K."/>
            <person name="Boysen A.T."/>
            <person name="Wollenberg R.D."/>
            <person name="Larsen T.O."/>
            <person name="Sorensen J.L."/>
            <person name="Nielsen K.L."/>
            <person name="Sondergaard T.E."/>
        </authorList>
    </citation>
    <scope>NUCLEOTIDE SEQUENCE [LARGE SCALE GENOMIC DNA]</scope>
    <source>
        <strain evidence="2 3">AAU 773</strain>
    </source>
</reference>
<keyword evidence="1" id="KW-0732">Signal</keyword>
<evidence type="ECO:0000256" key="1">
    <source>
        <dbReference type="SAM" id="SignalP"/>
    </source>
</evidence>